<comment type="subcellular location">
    <subcellularLocation>
        <location evidence="2">Cell membrane</location>
        <topology evidence="2">Multi-pass membrane protein</topology>
    </subcellularLocation>
</comment>
<dbReference type="CDD" id="cd00082">
    <property type="entry name" value="HisKA"/>
    <property type="match status" value="1"/>
</dbReference>
<dbReference type="Gene3D" id="6.10.340.10">
    <property type="match status" value="1"/>
</dbReference>
<comment type="catalytic activity">
    <reaction evidence="1">
        <text>ATP + protein L-histidine = ADP + protein N-phospho-L-histidine.</text>
        <dbReference type="EC" id="2.7.13.3"/>
    </reaction>
</comment>
<evidence type="ECO:0000256" key="3">
    <source>
        <dbReference type="ARBA" id="ARBA00012438"/>
    </source>
</evidence>
<dbReference type="SMART" id="SM00388">
    <property type="entry name" value="HisKA"/>
    <property type="match status" value="1"/>
</dbReference>
<dbReference type="PANTHER" id="PTHR45528:SF1">
    <property type="entry name" value="SENSOR HISTIDINE KINASE CPXA"/>
    <property type="match status" value="1"/>
</dbReference>
<dbReference type="FunFam" id="3.30.565.10:FF:000006">
    <property type="entry name" value="Sensor histidine kinase WalK"/>
    <property type="match status" value="1"/>
</dbReference>
<dbReference type="SUPFAM" id="SSF47384">
    <property type="entry name" value="Homodimeric domain of signal transducing histidine kinase"/>
    <property type="match status" value="1"/>
</dbReference>
<evidence type="ECO:0000256" key="8">
    <source>
        <dbReference type="ARBA" id="ARBA00022741"/>
    </source>
</evidence>
<sequence length="480" mass="52721">MTIKKRLIISNILMILVPVVITALIALACVGVIWYSVTRNAGIGFEDSEDFYKASRSITMLVENTLKDISHSGRPKELPGLSRALDKYSMALSVDASGENIYHYGTGTAADGNLLTAVDTLGGEGFVSNGNRELYVRQTEIDGIVYRIALFASPSELSYSSLKIAIALSAIVLTAAIVFSILLTNRFLTKFVFQKIKRPLDILSNGVKQISEGNLGHRIDYGSQDEFAPVCMDFNEMAARLKASVELSQQHEQSRKELLVGISHDLRSPLTSIRAYVEGLLDGVAKTHDAQKGYLETIKSKAEDIDRMLAKIFLFSKMELGEFPDNPELLRLDDEVRQLVRALGAEYEEKGLLLSADALAPATVMADPDQLQRVLINIMENSLKYKTKATGKLIISLQEETGRFRLSLRDDGPGVSQDALPHLFEVFYRADPSRQYPHRGSGLGLAIAANAIHRMNGTIEAKAGEDGGLEIVICLPKAEE</sequence>
<dbReference type="RefSeq" id="WP_073076406.1">
    <property type="nucleotide sequence ID" value="NZ_FQXV01000002.1"/>
</dbReference>
<dbReference type="InterPro" id="IPR003594">
    <property type="entry name" value="HATPase_dom"/>
</dbReference>
<dbReference type="InterPro" id="IPR004358">
    <property type="entry name" value="Sig_transdc_His_kin-like_C"/>
</dbReference>
<feature type="domain" description="HAMP" evidence="16">
    <location>
        <begin position="194"/>
        <end position="246"/>
    </location>
</feature>
<dbReference type="InterPro" id="IPR005467">
    <property type="entry name" value="His_kinase_dom"/>
</dbReference>
<evidence type="ECO:0000256" key="1">
    <source>
        <dbReference type="ARBA" id="ARBA00000085"/>
    </source>
</evidence>
<feature type="transmembrane region" description="Helical" evidence="14">
    <location>
        <begin position="164"/>
        <end position="188"/>
    </location>
</feature>
<dbReference type="OrthoDB" id="9780718at2"/>
<accession>A0A1M5VI81</accession>
<keyword evidence="9 17" id="KW-0418">Kinase</keyword>
<dbReference type="InterPro" id="IPR003661">
    <property type="entry name" value="HisK_dim/P_dom"/>
</dbReference>
<dbReference type="Gene3D" id="3.30.565.10">
    <property type="entry name" value="Histidine kinase-like ATPase, C-terminal domain"/>
    <property type="match status" value="1"/>
</dbReference>
<evidence type="ECO:0000256" key="5">
    <source>
        <dbReference type="ARBA" id="ARBA00022553"/>
    </source>
</evidence>
<dbReference type="STRING" id="1123282.SAMN02745823_00841"/>
<keyword evidence="8" id="KW-0547">Nucleotide-binding</keyword>
<evidence type="ECO:0000313" key="17">
    <source>
        <dbReference type="EMBL" id="SHH74905.1"/>
    </source>
</evidence>
<keyword evidence="13 14" id="KW-0472">Membrane</keyword>
<dbReference type="Gene3D" id="1.10.287.130">
    <property type="match status" value="1"/>
</dbReference>
<dbReference type="InterPro" id="IPR036890">
    <property type="entry name" value="HATPase_C_sf"/>
</dbReference>
<keyword evidence="4" id="KW-1003">Cell membrane</keyword>
<evidence type="ECO:0000256" key="11">
    <source>
        <dbReference type="ARBA" id="ARBA00022989"/>
    </source>
</evidence>
<dbReference type="Proteomes" id="UP000183995">
    <property type="component" value="Unassembled WGS sequence"/>
</dbReference>
<keyword evidence="6" id="KW-0808">Transferase</keyword>
<evidence type="ECO:0000256" key="6">
    <source>
        <dbReference type="ARBA" id="ARBA00022679"/>
    </source>
</evidence>
<evidence type="ECO:0000259" key="15">
    <source>
        <dbReference type="PROSITE" id="PS50109"/>
    </source>
</evidence>
<evidence type="ECO:0000256" key="7">
    <source>
        <dbReference type="ARBA" id="ARBA00022692"/>
    </source>
</evidence>
<dbReference type="InterPro" id="IPR050398">
    <property type="entry name" value="HssS/ArlS-like"/>
</dbReference>
<evidence type="ECO:0000256" key="14">
    <source>
        <dbReference type="SAM" id="Phobius"/>
    </source>
</evidence>
<evidence type="ECO:0000256" key="9">
    <source>
        <dbReference type="ARBA" id="ARBA00022777"/>
    </source>
</evidence>
<dbReference type="GO" id="GO:0005886">
    <property type="term" value="C:plasma membrane"/>
    <property type="evidence" value="ECO:0007669"/>
    <property type="project" value="UniProtKB-SubCell"/>
</dbReference>
<dbReference type="InterPro" id="IPR003660">
    <property type="entry name" value="HAMP_dom"/>
</dbReference>
<evidence type="ECO:0000256" key="13">
    <source>
        <dbReference type="ARBA" id="ARBA00023136"/>
    </source>
</evidence>
<evidence type="ECO:0000256" key="4">
    <source>
        <dbReference type="ARBA" id="ARBA00022475"/>
    </source>
</evidence>
<dbReference type="PROSITE" id="PS50109">
    <property type="entry name" value="HIS_KIN"/>
    <property type="match status" value="1"/>
</dbReference>
<dbReference type="SUPFAM" id="SSF158472">
    <property type="entry name" value="HAMP domain-like"/>
    <property type="match status" value="1"/>
</dbReference>
<dbReference type="PRINTS" id="PR00344">
    <property type="entry name" value="BCTRLSENSOR"/>
</dbReference>
<dbReference type="PANTHER" id="PTHR45528">
    <property type="entry name" value="SENSOR HISTIDINE KINASE CPXA"/>
    <property type="match status" value="1"/>
</dbReference>
<feature type="domain" description="Histidine kinase" evidence="15">
    <location>
        <begin position="261"/>
        <end position="479"/>
    </location>
</feature>
<dbReference type="GO" id="GO:0005524">
    <property type="term" value="F:ATP binding"/>
    <property type="evidence" value="ECO:0007669"/>
    <property type="project" value="UniProtKB-KW"/>
</dbReference>
<dbReference type="EC" id="2.7.13.3" evidence="3"/>
<evidence type="ECO:0000256" key="2">
    <source>
        <dbReference type="ARBA" id="ARBA00004651"/>
    </source>
</evidence>
<feature type="transmembrane region" description="Helical" evidence="14">
    <location>
        <begin position="12"/>
        <end position="37"/>
    </location>
</feature>
<dbReference type="SMART" id="SM00304">
    <property type="entry name" value="HAMP"/>
    <property type="match status" value="1"/>
</dbReference>
<keyword evidence="18" id="KW-1185">Reference proteome</keyword>
<dbReference type="Pfam" id="PF00512">
    <property type="entry name" value="HisKA"/>
    <property type="match status" value="1"/>
</dbReference>
<evidence type="ECO:0000313" key="18">
    <source>
        <dbReference type="Proteomes" id="UP000183995"/>
    </source>
</evidence>
<reference evidence="17 18" key="1">
    <citation type="submission" date="2016-11" db="EMBL/GenBank/DDBJ databases">
        <authorList>
            <person name="Jaros S."/>
            <person name="Januszkiewicz K."/>
            <person name="Wedrychowicz H."/>
        </authorList>
    </citation>
    <scope>NUCLEOTIDE SEQUENCE [LARGE SCALE GENOMIC DNA]</scope>
    <source>
        <strain evidence="17 18">DSM 10068</strain>
    </source>
</reference>
<name>A0A1M5VI81_9FIRM</name>
<dbReference type="GO" id="GO:0000155">
    <property type="term" value="F:phosphorelay sensor kinase activity"/>
    <property type="evidence" value="ECO:0007669"/>
    <property type="project" value="InterPro"/>
</dbReference>
<dbReference type="PROSITE" id="PS50885">
    <property type="entry name" value="HAMP"/>
    <property type="match status" value="1"/>
</dbReference>
<keyword evidence="7 14" id="KW-0812">Transmembrane</keyword>
<evidence type="ECO:0000256" key="10">
    <source>
        <dbReference type="ARBA" id="ARBA00022840"/>
    </source>
</evidence>
<protein>
    <recommendedName>
        <fullName evidence="3">histidine kinase</fullName>
        <ecNumber evidence="3">2.7.13.3</ecNumber>
    </recommendedName>
</protein>
<proteinExistence type="predicted"/>
<keyword evidence="5" id="KW-0597">Phosphoprotein</keyword>
<evidence type="ECO:0000259" key="16">
    <source>
        <dbReference type="PROSITE" id="PS50885"/>
    </source>
</evidence>
<dbReference type="Pfam" id="PF00672">
    <property type="entry name" value="HAMP"/>
    <property type="match status" value="1"/>
</dbReference>
<dbReference type="EMBL" id="FQXV01000002">
    <property type="protein sequence ID" value="SHH74905.1"/>
    <property type="molecule type" value="Genomic_DNA"/>
</dbReference>
<evidence type="ECO:0000256" key="12">
    <source>
        <dbReference type="ARBA" id="ARBA00023012"/>
    </source>
</evidence>
<dbReference type="AlphaFoldDB" id="A0A1M5VI81"/>
<dbReference type="SMART" id="SM00387">
    <property type="entry name" value="HATPase_c"/>
    <property type="match status" value="1"/>
</dbReference>
<dbReference type="PROSITE" id="PS51257">
    <property type="entry name" value="PROKAR_LIPOPROTEIN"/>
    <property type="match status" value="1"/>
</dbReference>
<keyword evidence="12" id="KW-0902">Two-component regulatory system</keyword>
<dbReference type="InterPro" id="IPR036097">
    <property type="entry name" value="HisK_dim/P_sf"/>
</dbReference>
<gene>
    <name evidence="17" type="ORF">SAMN02745823_00841</name>
</gene>
<dbReference type="CDD" id="cd06225">
    <property type="entry name" value="HAMP"/>
    <property type="match status" value="1"/>
</dbReference>
<organism evidence="17 18">
    <name type="scientific">Sporobacter termitidis DSM 10068</name>
    <dbReference type="NCBI Taxonomy" id="1123282"/>
    <lineage>
        <taxon>Bacteria</taxon>
        <taxon>Bacillati</taxon>
        <taxon>Bacillota</taxon>
        <taxon>Clostridia</taxon>
        <taxon>Eubacteriales</taxon>
        <taxon>Oscillospiraceae</taxon>
        <taxon>Sporobacter</taxon>
    </lineage>
</organism>
<dbReference type="SUPFAM" id="SSF55874">
    <property type="entry name" value="ATPase domain of HSP90 chaperone/DNA topoisomerase II/histidine kinase"/>
    <property type="match status" value="1"/>
</dbReference>
<keyword evidence="10" id="KW-0067">ATP-binding</keyword>
<keyword evidence="11 14" id="KW-1133">Transmembrane helix</keyword>
<dbReference type="Pfam" id="PF02518">
    <property type="entry name" value="HATPase_c"/>
    <property type="match status" value="1"/>
</dbReference>